<proteinExistence type="predicted"/>
<evidence type="ECO:0000259" key="1">
    <source>
        <dbReference type="Pfam" id="PF08878"/>
    </source>
</evidence>
<dbReference type="Pfam" id="PF08878">
    <property type="entry name" value="HamA"/>
    <property type="match status" value="1"/>
</dbReference>
<feature type="domain" description="Anti-bacteriophage protein A/HamA C-terminal" evidence="1">
    <location>
        <begin position="5"/>
        <end position="259"/>
    </location>
</feature>
<protein>
    <recommendedName>
        <fullName evidence="1">Anti-bacteriophage protein A/HamA C-terminal domain-containing protein</fullName>
    </recommendedName>
</protein>
<dbReference type="eggNOG" id="ENOG502ZBMN">
    <property type="taxonomic scope" value="Bacteria"/>
</dbReference>
<dbReference type="STRING" id="546266.NEIMUCOT_06419"/>
<comment type="caution">
    <text evidence="2">The sequence shown here is derived from an EMBL/GenBank/DDBJ whole genome shotgun (WGS) entry which is preliminary data.</text>
</comment>
<dbReference type="InterPro" id="IPR014976">
    <property type="entry name" value="AbpA_HamA_C"/>
</dbReference>
<reference evidence="2 3" key="1">
    <citation type="submission" date="2009-10" db="EMBL/GenBank/DDBJ databases">
        <authorList>
            <person name="Weinstock G."/>
            <person name="Sodergren E."/>
            <person name="Clifton S."/>
            <person name="Fulton L."/>
            <person name="Fulton B."/>
            <person name="Courtney L."/>
            <person name="Fronick C."/>
            <person name="Harrison M."/>
            <person name="Strong C."/>
            <person name="Farmer C."/>
            <person name="Delahaunty K."/>
            <person name="Markovic C."/>
            <person name="Hall O."/>
            <person name="Minx P."/>
            <person name="Tomlinson C."/>
            <person name="Mitreva M."/>
            <person name="Nelson J."/>
            <person name="Hou S."/>
            <person name="Wollam A."/>
            <person name="Pepin K.H."/>
            <person name="Johnson M."/>
            <person name="Bhonagiri V."/>
            <person name="Nash W.E."/>
            <person name="Warren W."/>
            <person name="Chinwalla A."/>
            <person name="Mardis E.R."/>
            <person name="Wilson R.K."/>
        </authorList>
    </citation>
    <scope>NUCLEOTIDE SEQUENCE [LARGE SCALE GENOMIC DNA]</scope>
    <source>
        <strain evidence="3">ATCC 25996 / DSM 4631 / NCTC 10774 / M26</strain>
    </source>
</reference>
<sequence>MKWLIKSNQQLKTSDGKSVDIFEFRHVKDEQILSAWAKHFRNHYCLDSQIDSLRCGTEYSRAEYLNKIKFPDKSIAPGPSIRAGDFAEILAADYLEYILKHWVPRVRYSHKTVSNESTKGSDTIGFMFSSDGNNSKDTLTIIESKAKYTGNHENRLQTAIDHSSKDIIRKAETLNAIKQKFLDKEDIYNSQRIERFQNEADNPYIQNFVAIAHLDNSNFTEDVITSANSSSHSHTDQLFLIVIKGDEMMKLVHELYERAANEA</sequence>
<evidence type="ECO:0000313" key="2">
    <source>
        <dbReference type="EMBL" id="EFC87157.1"/>
    </source>
</evidence>
<dbReference type="EMBL" id="ACDX02000028">
    <property type="protein sequence ID" value="EFC87157.1"/>
    <property type="molecule type" value="Genomic_DNA"/>
</dbReference>
<dbReference type="AlphaFoldDB" id="D3A0I3"/>
<name>D3A0I3_NEIM2</name>
<dbReference type="RefSeq" id="WP_003744753.1">
    <property type="nucleotide sequence ID" value="NZ_ACDX02000028.1"/>
</dbReference>
<organism evidence="2 3">
    <name type="scientific">Neisseria mucosa (strain ATCC 25996 / DSM 4631 / NCTC 10774 / M26)</name>
    <dbReference type="NCBI Taxonomy" id="546266"/>
    <lineage>
        <taxon>Bacteria</taxon>
        <taxon>Pseudomonadati</taxon>
        <taxon>Pseudomonadota</taxon>
        <taxon>Betaproteobacteria</taxon>
        <taxon>Neisseriales</taxon>
        <taxon>Neisseriaceae</taxon>
        <taxon>Neisseria</taxon>
    </lineage>
</organism>
<accession>D3A0I3</accession>
<dbReference type="Proteomes" id="UP000003344">
    <property type="component" value="Unassembled WGS sequence"/>
</dbReference>
<evidence type="ECO:0000313" key="3">
    <source>
        <dbReference type="Proteomes" id="UP000003344"/>
    </source>
</evidence>
<gene>
    <name evidence="2" type="ORF">NEIMUCOT_06419</name>
</gene>